<dbReference type="EMBL" id="SKBQ01000003">
    <property type="protein sequence ID" value="TPX12520.1"/>
    <property type="molecule type" value="Genomic_DNA"/>
</dbReference>
<dbReference type="PANTHER" id="PTHR11360:SF130">
    <property type="entry name" value="MAJOR FACILITATOR SUPERFAMILY (MFS) PROFILE DOMAIN-CONTAINING PROTEIN-RELATED"/>
    <property type="match status" value="1"/>
</dbReference>
<evidence type="ECO:0000256" key="3">
    <source>
        <dbReference type="SAM" id="MobiDB-lite"/>
    </source>
</evidence>
<keyword evidence="4" id="KW-0472">Membrane</keyword>
<dbReference type="CDD" id="cd17352">
    <property type="entry name" value="MFS_MCT_SLC16"/>
    <property type="match status" value="1"/>
</dbReference>
<feature type="region of interest" description="Disordered" evidence="3">
    <location>
        <begin position="1115"/>
        <end position="1208"/>
    </location>
</feature>
<dbReference type="InterPro" id="IPR011701">
    <property type="entry name" value="MFS"/>
</dbReference>
<feature type="region of interest" description="Disordered" evidence="3">
    <location>
        <begin position="1400"/>
        <end position="1431"/>
    </location>
</feature>
<dbReference type="Pfam" id="PF07690">
    <property type="entry name" value="MFS_1"/>
    <property type="match status" value="1"/>
</dbReference>
<feature type="region of interest" description="Disordered" evidence="3">
    <location>
        <begin position="767"/>
        <end position="824"/>
    </location>
</feature>
<dbReference type="Pfam" id="PF24086">
    <property type="entry name" value="DUF7371"/>
    <property type="match status" value="1"/>
</dbReference>
<feature type="compositionally biased region" description="Low complexity" evidence="3">
    <location>
        <begin position="1320"/>
        <end position="1331"/>
    </location>
</feature>
<feature type="compositionally biased region" description="Low complexity" evidence="3">
    <location>
        <begin position="1268"/>
        <end position="1277"/>
    </location>
</feature>
<feature type="transmembrane region" description="Helical" evidence="4">
    <location>
        <begin position="2007"/>
        <end position="2027"/>
    </location>
</feature>
<dbReference type="InterPro" id="IPR055795">
    <property type="entry name" value="DUF7371"/>
</dbReference>
<organism evidence="6 7">
    <name type="scientific">Thyridium curvatum</name>
    <dbReference type="NCBI Taxonomy" id="1093900"/>
    <lineage>
        <taxon>Eukaryota</taxon>
        <taxon>Fungi</taxon>
        <taxon>Dikarya</taxon>
        <taxon>Ascomycota</taxon>
        <taxon>Pezizomycotina</taxon>
        <taxon>Sordariomycetes</taxon>
        <taxon>Sordariomycetidae</taxon>
        <taxon>Thyridiales</taxon>
        <taxon>Thyridiaceae</taxon>
        <taxon>Thyridium</taxon>
    </lineage>
</organism>
<dbReference type="PANTHER" id="PTHR11360">
    <property type="entry name" value="MONOCARBOXYLATE TRANSPORTER"/>
    <property type="match status" value="1"/>
</dbReference>
<dbReference type="RefSeq" id="XP_030994231.1">
    <property type="nucleotide sequence ID" value="XM_031141667.1"/>
</dbReference>
<dbReference type="Proteomes" id="UP000319257">
    <property type="component" value="Unassembled WGS sequence"/>
</dbReference>
<comment type="subcellular location">
    <subcellularLocation>
        <location evidence="1">Membrane</location>
        <topology evidence="1">Multi-pass membrane protein</topology>
    </subcellularLocation>
</comment>
<dbReference type="InterPro" id="IPR050327">
    <property type="entry name" value="Proton-linked_MCT"/>
</dbReference>
<feature type="transmembrane region" description="Helical" evidence="4">
    <location>
        <begin position="2070"/>
        <end position="2091"/>
    </location>
</feature>
<feature type="transmembrane region" description="Helical" evidence="4">
    <location>
        <begin position="1821"/>
        <end position="1840"/>
    </location>
</feature>
<comment type="similarity">
    <text evidence="2">Belongs to the major facilitator superfamily. Monocarboxylate porter (TC 2.A.1.13) family.</text>
</comment>
<feature type="compositionally biased region" description="Low complexity" evidence="3">
    <location>
        <begin position="1170"/>
        <end position="1186"/>
    </location>
</feature>
<feature type="compositionally biased region" description="Acidic residues" evidence="3">
    <location>
        <begin position="1730"/>
        <end position="1742"/>
    </location>
</feature>
<dbReference type="GeneID" id="41968144"/>
<dbReference type="InterPro" id="IPR036259">
    <property type="entry name" value="MFS_trans_sf"/>
</dbReference>
<feature type="transmembrane region" description="Helical" evidence="4">
    <location>
        <begin position="1907"/>
        <end position="1924"/>
    </location>
</feature>
<feature type="compositionally biased region" description="Polar residues" evidence="3">
    <location>
        <begin position="769"/>
        <end position="783"/>
    </location>
</feature>
<feature type="compositionally biased region" description="Polar residues" evidence="3">
    <location>
        <begin position="1308"/>
        <end position="1319"/>
    </location>
</feature>
<feature type="transmembrane region" description="Helical" evidence="4">
    <location>
        <begin position="1852"/>
        <end position="1873"/>
    </location>
</feature>
<name>A0A507B799_9PEZI</name>
<proteinExistence type="inferred from homology"/>
<evidence type="ECO:0000259" key="5">
    <source>
        <dbReference type="Pfam" id="PF24086"/>
    </source>
</evidence>
<feature type="compositionally biased region" description="Low complexity" evidence="3">
    <location>
        <begin position="784"/>
        <end position="801"/>
    </location>
</feature>
<feature type="compositionally biased region" description="Polar residues" evidence="3">
    <location>
        <begin position="1412"/>
        <end position="1431"/>
    </location>
</feature>
<accession>A0A507B799</accession>
<keyword evidence="7" id="KW-1185">Reference proteome</keyword>
<dbReference type="GO" id="GO:0016020">
    <property type="term" value="C:membrane"/>
    <property type="evidence" value="ECO:0007669"/>
    <property type="project" value="UniProtKB-SubCell"/>
</dbReference>
<keyword evidence="4" id="KW-0812">Transmembrane</keyword>
<reference evidence="6 7" key="1">
    <citation type="submission" date="2019-06" db="EMBL/GenBank/DDBJ databases">
        <title>Draft genome sequence of the filamentous fungus Phialemoniopsis curvata isolated from diesel fuel.</title>
        <authorList>
            <person name="Varaljay V.A."/>
            <person name="Lyon W.J."/>
            <person name="Crouch A.L."/>
            <person name="Drake C.E."/>
            <person name="Hollomon J.M."/>
            <person name="Nadeau L.J."/>
            <person name="Nunn H.S."/>
            <person name="Stevenson B.S."/>
            <person name="Bojanowski C.L."/>
            <person name="Crookes-Goodson W.J."/>
        </authorList>
    </citation>
    <scope>NUCLEOTIDE SEQUENCE [LARGE SCALE GENOMIC DNA]</scope>
    <source>
        <strain evidence="6 7">D216</strain>
    </source>
</reference>
<keyword evidence="4" id="KW-1133">Transmembrane helix</keyword>
<feature type="transmembrane region" description="Helical" evidence="4">
    <location>
        <begin position="2033"/>
        <end position="2058"/>
    </location>
</feature>
<evidence type="ECO:0000313" key="6">
    <source>
        <dbReference type="EMBL" id="TPX12520.1"/>
    </source>
</evidence>
<feature type="region of interest" description="Disordered" evidence="3">
    <location>
        <begin position="437"/>
        <end position="461"/>
    </location>
</feature>
<comment type="caution">
    <text evidence="6">The sequence shown here is derived from an EMBL/GenBank/DDBJ whole genome shotgun (WGS) entry which is preliminary data.</text>
</comment>
<feature type="region of interest" description="Disordered" evidence="3">
    <location>
        <begin position="1655"/>
        <end position="1755"/>
    </location>
</feature>
<sequence>MIPDSSYILQRRDGIDATVLSALLCASDSRTACFLVQCEVPYALAISHTGILSWSPVLLVDPPFGKSALISILPYLLRAPAPSFFSYQSSMQSPLPQGSTASSVNSGQELLESAVPSAHFFKPSLRFSSPPRRPSTPRHHPLLLRGTRLVFSPHDFLTFPSAIGSHSFHYKIPILTFIQAYLPAVQILPTCPASPSVQPNLRFVAVVNDCPRFRLSPAARMQAFVRLMGAVVASGLLSAVMGMPLDGTNATCAPDIVTVMVTVTPTLEAPPITTVETIVNSIVSTETVAASTITVTAEVVPGSCPSSDSDFWTAIPTSVSGPYGSIPPSTCTEPNIPDTVIPNPEVPGGPVLVTYSIPVGSTSHVILTRTVHKPQVPAPTNAETADLTTLLGPPDLVTRSMVTASFTFILTPPGVGSPSLPTLAPEETMPFHGPSSVGVPGYASAPSAPGAPPGPSTHSTLPEITLSLIPATTLPEITLSLVTPTTLSEITLFPEKPTVSVITLHPPIVTYTLESVVPHSPPNVVTYTLEDVPPVQESTFIYPPAATLPPPESSVPLGYGGEPSDSDAFTIPEGTDTVAFVPTSTEPLSPFPASWTETDDPLSQPAPFTVLGGEPVLSDLTLTYTVPSVNGIPETTITLTTAVIVSPDDASLPAATEAGPTPTLPVPEGYGYGTTEVTLTTDVPAGPFSFGLESETDGLSSIAVPSGLISLSESQDPPEVTLWPWTASLIGQTDTITLPTTSPGVLSGPPLLTVTLPPLPLSSEPLITGSSIDVSSGEQTSCTSEEGSSSLVPSSLIMSPPRSLSAGEPGTAATSSPDLASPINPLPSGYSGHLASSALTSSWSSARQPAWPSSFSVGGYQFTLSTASSSAEPTPPFTVSGYGAPIPIPTTLPVQSTSMSVVSPSVVSPPVSTSLLPSISSWVTNGLVSSSRLPLNTTSPTFPNTTVPLLTFVTPLTSTPVALGTGSVVPSNSTMVSAGAPLSSTRNVTSARSTQGQWTVTSAANSTAAPSVFPISSVLPPIISSSLSPIISSAWPTSGFNSSRISRASHNLTATAASKSRATGSPGFLTQSGLGPLSSSAVLNGTSAPAAPSGTLALANGTTFSQVGPVQTQSGFVPSPIQSSVAPVQSGGGPSSTLNITTSIPVNQTSSFSSPTAHPNSTVTGPVSPPSQSGLGPLSSTPSSLSTITLNETGLLPPTSALPNQTQPVASGNITVTKVSQSGPFSTTTDLGNTTISTIANWTGTISGIASLTSAPPFPAQSGFGPETSSSTSKTISRLSIPVQSVPGQSVPGPEQSAPVQTVPGQTVLTPTVQPSTNQTVATSALSSTSAPVQPGQPTFGPDTSSLAASSSAASLAAPVSNAASSAALVTTSEESPAQPVHQTGFGPEPTLEASANSTLSSMTGVWPPPSSASSSMTVPPLPTSTCGSPADTGNFTLNFDDLPPQGVRNNTDPNSLNPVPMFSPYHRFWFSSGFGFLPPPTSKYQPSSPKLMLQWTPAALPNGSVTDSIAEITVGPRKADSCMRFNFLGLSLGCNSTGPSCIFNITGARTPADGVSPDVDIVSNLWNLTACLAPSNCSLVPIVANPGAFSDLTSIRIQLTTGNSTGATWWGDDLLLGWTDNSCAAGGNRPVTAASLIVFIVGSVMIDREDMAAGNDVGSASRPESGAGHRASSNEGTTRDVPLAYRADPEKHAADDNSDSRGATTPDNDSIAVASKMERDQLPQRTGYETEDDDDHLEDDLPGIGPADESTGTRAVIDRVLSRTSARALEPGPPPDGGARAWIVLLCTHITVMNSWGFINSFGVFQSYYVEALHRPPSDVAWIGSFQTFLLFFIGTFTGRMTDAGYFRANFTLGTVLSIGGCIAASFCTQYWQLFLAQGVCMGLGNGCLFCPAMAILSTYFHKRRAFAMGITAAGSVTGGLVYPSMVRQLLPKIGFGWTMRSLALIQIVTMSFLGIFIAFFYLSSYARDIVGLDYSASLNLILVLNGVSGPSRIIPAYLADKVGTVNMITVFAFLSGITSLSWMAVNTPGALYAWTVFYGIAAGGIQGLFPAGVASLHTDLSKAGVRLGMVFTIVSFACLAGPPIAGAIISAGGGNYHGAQGYGGAVMLLGGIWWMVARHFRIRRDGLRFLSRV</sequence>
<feature type="region of interest" description="Disordered" evidence="3">
    <location>
        <begin position="1284"/>
        <end position="1303"/>
    </location>
</feature>
<protein>
    <recommendedName>
        <fullName evidence="5">DUF7371 domain-containing protein</fullName>
    </recommendedName>
</protein>
<feature type="compositionally biased region" description="Polar residues" evidence="3">
    <location>
        <begin position="1135"/>
        <end position="1164"/>
    </location>
</feature>
<evidence type="ECO:0000313" key="7">
    <source>
        <dbReference type="Proteomes" id="UP000319257"/>
    </source>
</evidence>
<evidence type="ECO:0000256" key="2">
    <source>
        <dbReference type="ARBA" id="ARBA00006727"/>
    </source>
</evidence>
<dbReference type="InParanoid" id="A0A507B799"/>
<evidence type="ECO:0000256" key="1">
    <source>
        <dbReference type="ARBA" id="ARBA00004141"/>
    </source>
</evidence>
<feature type="transmembrane region" description="Helical" evidence="4">
    <location>
        <begin position="1880"/>
        <end position="1901"/>
    </location>
</feature>
<feature type="region of interest" description="Disordered" evidence="3">
    <location>
        <begin position="1308"/>
        <end position="1347"/>
    </location>
</feature>
<evidence type="ECO:0000256" key="4">
    <source>
        <dbReference type="SAM" id="Phobius"/>
    </source>
</evidence>
<dbReference type="GO" id="GO:0022857">
    <property type="term" value="F:transmembrane transporter activity"/>
    <property type="evidence" value="ECO:0007669"/>
    <property type="project" value="InterPro"/>
</dbReference>
<dbReference type="Gene3D" id="1.20.1250.20">
    <property type="entry name" value="MFS general substrate transporter like domains"/>
    <property type="match status" value="2"/>
</dbReference>
<feature type="compositionally biased region" description="Polar residues" evidence="3">
    <location>
        <begin position="1115"/>
        <end position="1127"/>
    </location>
</feature>
<feature type="transmembrane region" description="Helical" evidence="4">
    <location>
        <begin position="2103"/>
        <end position="2122"/>
    </location>
</feature>
<feature type="transmembrane region" description="Helical" evidence="4">
    <location>
        <begin position="1944"/>
        <end position="1964"/>
    </location>
</feature>
<feature type="domain" description="DUF7371" evidence="5">
    <location>
        <begin position="1433"/>
        <end position="1630"/>
    </location>
</feature>
<feature type="compositionally biased region" description="Basic and acidic residues" evidence="3">
    <location>
        <begin position="1688"/>
        <end position="1700"/>
    </location>
</feature>
<dbReference type="OrthoDB" id="6499973at2759"/>
<dbReference type="SUPFAM" id="SSF103473">
    <property type="entry name" value="MFS general substrate transporter"/>
    <property type="match status" value="1"/>
</dbReference>
<gene>
    <name evidence="6" type="ORF">E0L32_000697</name>
</gene>
<feature type="region of interest" description="Disordered" evidence="3">
    <location>
        <begin position="1258"/>
        <end position="1277"/>
    </location>
</feature>